<dbReference type="PIRSF" id="PIRSF001220">
    <property type="entry name" value="L-ASNase_gatD"/>
    <property type="match status" value="1"/>
</dbReference>
<feature type="binding site" evidence="5">
    <location>
        <position position="60"/>
    </location>
    <ligand>
        <name>substrate</name>
    </ligand>
</feature>
<name>A0A1H0FWY2_9BACT</name>
<dbReference type="SUPFAM" id="SSF53774">
    <property type="entry name" value="Glutaminase/Asparaginase"/>
    <property type="match status" value="1"/>
</dbReference>
<dbReference type="PIRSF" id="PIRSF500176">
    <property type="entry name" value="L_ASNase"/>
    <property type="match status" value="1"/>
</dbReference>
<dbReference type="InterPro" id="IPR006033">
    <property type="entry name" value="AsnA_fam"/>
</dbReference>
<dbReference type="GO" id="GO:0004067">
    <property type="term" value="F:asparaginase activity"/>
    <property type="evidence" value="ECO:0007669"/>
    <property type="project" value="UniProtKB-UniRule"/>
</dbReference>
<dbReference type="Gene3D" id="3.40.50.1170">
    <property type="entry name" value="L-asparaginase, N-terminal domain"/>
    <property type="match status" value="1"/>
</dbReference>
<keyword evidence="3" id="KW-0378">Hydrolase</keyword>
<evidence type="ECO:0000256" key="5">
    <source>
        <dbReference type="PIRSR" id="PIRSR001220-2"/>
    </source>
</evidence>
<evidence type="ECO:0000259" key="8">
    <source>
        <dbReference type="Pfam" id="PF00710"/>
    </source>
</evidence>
<dbReference type="RefSeq" id="WP_092066337.1">
    <property type="nucleotide sequence ID" value="NZ_FNIN01000015.1"/>
</dbReference>
<dbReference type="PROSITE" id="PS51732">
    <property type="entry name" value="ASN_GLN_ASE_3"/>
    <property type="match status" value="1"/>
</dbReference>
<evidence type="ECO:0000256" key="6">
    <source>
        <dbReference type="PROSITE-ProRule" id="PRU10099"/>
    </source>
</evidence>
<evidence type="ECO:0000313" key="11">
    <source>
        <dbReference type="Proteomes" id="UP000199602"/>
    </source>
</evidence>
<dbReference type="Gene3D" id="3.40.50.40">
    <property type="match status" value="1"/>
</dbReference>
<dbReference type="AlphaFoldDB" id="A0A1H0FWY2"/>
<dbReference type="Pfam" id="PF00710">
    <property type="entry name" value="Asparaginase"/>
    <property type="match status" value="1"/>
</dbReference>
<feature type="binding site" evidence="5">
    <location>
        <begin position="91"/>
        <end position="92"/>
    </location>
    <ligand>
        <name>substrate</name>
    </ligand>
</feature>
<dbReference type="EMBL" id="FNIN01000015">
    <property type="protein sequence ID" value="SDN99176.1"/>
    <property type="molecule type" value="Genomic_DNA"/>
</dbReference>
<dbReference type="NCBIfam" id="NF006998">
    <property type="entry name" value="PRK09461.1"/>
    <property type="match status" value="1"/>
</dbReference>
<feature type="domain" description="Asparaginase/glutaminase C-terminal" evidence="9">
    <location>
        <begin position="215"/>
        <end position="326"/>
    </location>
</feature>
<evidence type="ECO:0000313" key="10">
    <source>
        <dbReference type="EMBL" id="SDN99176.1"/>
    </source>
</evidence>
<dbReference type="EC" id="3.5.1.1" evidence="2"/>
<dbReference type="STRING" id="206665.SAMN04488516_1157"/>
<dbReference type="PROSITE" id="PS00144">
    <property type="entry name" value="ASN_GLN_ASE_1"/>
    <property type="match status" value="1"/>
</dbReference>
<evidence type="ECO:0000256" key="7">
    <source>
        <dbReference type="PROSITE-ProRule" id="PRU10100"/>
    </source>
</evidence>
<reference evidence="10 11" key="1">
    <citation type="submission" date="2016-10" db="EMBL/GenBank/DDBJ databases">
        <authorList>
            <person name="de Groot N.N."/>
        </authorList>
    </citation>
    <scope>NUCLEOTIDE SEQUENCE [LARGE SCALE GENOMIC DNA]</scope>
    <source>
        <strain evidence="10 11">DSM 15269</strain>
    </source>
</reference>
<evidence type="ECO:0000256" key="1">
    <source>
        <dbReference type="ARBA" id="ARBA00010518"/>
    </source>
</evidence>
<dbReference type="InterPro" id="IPR027475">
    <property type="entry name" value="Asparaginase/glutaminase_AS2"/>
</dbReference>
<dbReference type="FunFam" id="3.40.50.1170:FF:000001">
    <property type="entry name" value="L-asparaginase 2"/>
    <property type="match status" value="1"/>
</dbReference>
<gene>
    <name evidence="10" type="ORF">SAMN04488516_1157</name>
</gene>
<comment type="similarity">
    <text evidence="1">Belongs to the asparaginase 1 family.</text>
</comment>
<dbReference type="SMART" id="SM00870">
    <property type="entry name" value="Asparaginase"/>
    <property type="match status" value="1"/>
</dbReference>
<feature type="active site" description="O-isoaspartyl threonine intermediate" evidence="4">
    <location>
        <position position="13"/>
    </location>
</feature>
<evidence type="ECO:0000256" key="2">
    <source>
        <dbReference type="ARBA" id="ARBA00012920"/>
    </source>
</evidence>
<dbReference type="InterPro" id="IPR041725">
    <property type="entry name" value="L-asparaginase_I"/>
</dbReference>
<dbReference type="Proteomes" id="UP000199602">
    <property type="component" value="Unassembled WGS sequence"/>
</dbReference>
<dbReference type="SFLD" id="SFLDS00057">
    <property type="entry name" value="Glutaminase/Asparaginase"/>
    <property type="match status" value="1"/>
</dbReference>
<dbReference type="PROSITE" id="PS00917">
    <property type="entry name" value="ASN_GLN_ASE_2"/>
    <property type="match status" value="1"/>
</dbReference>
<organism evidence="10 11">
    <name type="scientific">Desulfonauticus submarinus</name>
    <dbReference type="NCBI Taxonomy" id="206665"/>
    <lineage>
        <taxon>Bacteria</taxon>
        <taxon>Pseudomonadati</taxon>
        <taxon>Thermodesulfobacteriota</taxon>
        <taxon>Desulfovibrionia</taxon>
        <taxon>Desulfovibrionales</taxon>
        <taxon>Desulfonauticaceae</taxon>
        <taxon>Desulfonauticus</taxon>
    </lineage>
</organism>
<evidence type="ECO:0000256" key="4">
    <source>
        <dbReference type="PIRSR" id="PIRSR001220-1"/>
    </source>
</evidence>
<protein>
    <recommendedName>
        <fullName evidence="2">asparaginase</fullName>
        <ecNumber evidence="2">3.5.1.1</ecNumber>
    </recommendedName>
</protein>
<accession>A0A1H0FWY2</accession>
<dbReference type="OrthoDB" id="9788068at2"/>
<dbReference type="InterPro" id="IPR006034">
    <property type="entry name" value="Asparaginase/glutaminase-like"/>
</dbReference>
<feature type="domain" description="L-asparaginase N-terminal" evidence="8">
    <location>
        <begin position="4"/>
        <end position="192"/>
    </location>
</feature>
<evidence type="ECO:0000259" key="9">
    <source>
        <dbReference type="Pfam" id="PF17763"/>
    </source>
</evidence>
<dbReference type="PRINTS" id="PR00139">
    <property type="entry name" value="ASNGLNASE"/>
</dbReference>
<evidence type="ECO:0000256" key="3">
    <source>
        <dbReference type="ARBA" id="ARBA00022801"/>
    </source>
</evidence>
<keyword evidence="11" id="KW-1185">Reference proteome</keyword>
<feature type="active site" evidence="7">
    <location>
        <position position="91"/>
    </location>
</feature>
<dbReference type="InterPro" id="IPR020827">
    <property type="entry name" value="Asparaginase/glutaminase_AS1"/>
</dbReference>
<dbReference type="InterPro" id="IPR036152">
    <property type="entry name" value="Asp/glu_Ase-like_sf"/>
</dbReference>
<dbReference type="GO" id="GO:0006520">
    <property type="term" value="P:amino acid metabolic process"/>
    <property type="evidence" value="ECO:0007669"/>
    <property type="project" value="InterPro"/>
</dbReference>
<dbReference type="InterPro" id="IPR027474">
    <property type="entry name" value="L-asparaginase_N"/>
</dbReference>
<dbReference type="InterPro" id="IPR027473">
    <property type="entry name" value="L-asparaginase_C"/>
</dbReference>
<sequence>MKKKVLIIYTGGTIGMCKKENGYAPKEGFFQKLLEKKIPELKDPHLPKIEILEYNPLLDSSDIKPENWIKIAKDIFAHYKEFDGFVILHGTDTLAYTASALSFLLHGLDKPVILTGSQVPLVETRNDARENLISSLVLSTCYPIYEVCICFGNKLLRGCRATKVDAQSFDAFDSPNFPLLAKVGVEIVLNEQVLNRKESQYFKLLLDQLKSEKLAIVPLFPGISPDVIYSLCEAEIKGIILESFGTGNGPGQDKMFLEAIKAGVDKGIVFVNRTQCLKGRVMAEEYASGRALIDAGVINGKDMTREALVAKMMCLFQLGFSCEDFKKEIIKNWCGEIST</sequence>
<dbReference type="InterPro" id="IPR040919">
    <property type="entry name" value="Asparaginase_C"/>
</dbReference>
<dbReference type="InterPro" id="IPR037152">
    <property type="entry name" value="L-asparaginase_N_sf"/>
</dbReference>
<feature type="active site" evidence="6">
    <location>
        <position position="13"/>
    </location>
</feature>
<dbReference type="Pfam" id="PF17763">
    <property type="entry name" value="Asparaginase_C"/>
    <property type="match status" value="1"/>
</dbReference>
<dbReference type="CDD" id="cd08963">
    <property type="entry name" value="L-asparaginase_I"/>
    <property type="match status" value="1"/>
</dbReference>
<dbReference type="PANTHER" id="PTHR11707">
    <property type="entry name" value="L-ASPARAGINASE"/>
    <property type="match status" value="1"/>
</dbReference>
<dbReference type="NCBIfam" id="TIGR00519">
    <property type="entry name" value="asnASE_I"/>
    <property type="match status" value="1"/>
</dbReference>
<dbReference type="PANTHER" id="PTHR11707:SF28">
    <property type="entry name" value="60 KDA LYSOPHOSPHOLIPASE"/>
    <property type="match status" value="1"/>
</dbReference>
<proteinExistence type="inferred from homology"/>